<feature type="region of interest" description="Disordered" evidence="1">
    <location>
        <begin position="1"/>
        <end position="249"/>
    </location>
</feature>
<feature type="compositionally biased region" description="Low complexity" evidence="1">
    <location>
        <begin position="92"/>
        <end position="110"/>
    </location>
</feature>
<gene>
    <name evidence="2" type="ORF">D0Z07_3513</name>
</gene>
<feature type="compositionally biased region" description="Acidic residues" evidence="1">
    <location>
        <begin position="326"/>
        <end position="336"/>
    </location>
</feature>
<protein>
    <submittedName>
        <fullName evidence="2">Uncharacterized protein</fullName>
    </submittedName>
</protein>
<name>A0A9P6VKC3_9HELO</name>
<feature type="compositionally biased region" description="Basic and acidic residues" evidence="1">
    <location>
        <begin position="316"/>
        <end position="325"/>
    </location>
</feature>
<evidence type="ECO:0000313" key="3">
    <source>
        <dbReference type="Proteomes" id="UP000785200"/>
    </source>
</evidence>
<feature type="compositionally biased region" description="Low complexity" evidence="1">
    <location>
        <begin position="56"/>
        <end position="78"/>
    </location>
</feature>
<proteinExistence type="predicted"/>
<dbReference type="EMBL" id="VNKQ01000007">
    <property type="protein sequence ID" value="KAG0649781.1"/>
    <property type="molecule type" value="Genomic_DNA"/>
</dbReference>
<feature type="compositionally biased region" description="Low complexity" evidence="1">
    <location>
        <begin position="353"/>
        <end position="370"/>
    </location>
</feature>
<feature type="region of interest" description="Disordered" evidence="1">
    <location>
        <begin position="295"/>
        <end position="438"/>
    </location>
</feature>
<feature type="compositionally biased region" description="Polar residues" evidence="1">
    <location>
        <begin position="210"/>
        <end position="225"/>
    </location>
</feature>
<dbReference type="Proteomes" id="UP000785200">
    <property type="component" value="Unassembled WGS sequence"/>
</dbReference>
<reference evidence="2" key="1">
    <citation type="submission" date="2019-07" db="EMBL/GenBank/DDBJ databases">
        <title>Hyphodiscus hymeniophilus genome sequencing and assembly.</title>
        <authorList>
            <person name="Kramer G."/>
            <person name="Nodwell J."/>
        </authorList>
    </citation>
    <scope>NUCLEOTIDE SEQUENCE</scope>
    <source>
        <strain evidence="2">ATCC 34498</strain>
    </source>
</reference>
<feature type="compositionally biased region" description="Polar residues" evidence="1">
    <location>
        <begin position="127"/>
        <end position="138"/>
    </location>
</feature>
<evidence type="ECO:0000256" key="1">
    <source>
        <dbReference type="SAM" id="MobiDB-lite"/>
    </source>
</evidence>
<evidence type="ECO:0000313" key="2">
    <source>
        <dbReference type="EMBL" id="KAG0649781.1"/>
    </source>
</evidence>
<accession>A0A9P6VKC3</accession>
<keyword evidence="3" id="KW-1185">Reference proteome</keyword>
<organism evidence="2 3">
    <name type="scientific">Hyphodiscus hymeniophilus</name>
    <dbReference type="NCBI Taxonomy" id="353542"/>
    <lineage>
        <taxon>Eukaryota</taxon>
        <taxon>Fungi</taxon>
        <taxon>Dikarya</taxon>
        <taxon>Ascomycota</taxon>
        <taxon>Pezizomycotina</taxon>
        <taxon>Leotiomycetes</taxon>
        <taxon>Helotiales</taxon>
        <taxon>Hyphodiscaceae</taxon>
        <taxon>Hyphodiscus</taxon>
    </lineage>
</organism>
<sequence>MTTDLRTTTPPPPSSLHTPQTPRFGLDDDYQPYSPRKSSRVSAQRLRATRTPPPTSSRSSNKAANTSPPSSPPTASKKQTPRTSPNMGGRRVSGALSSQSAASAAVALGLPTPEPQRKIDHNPATAARNNSLLPTPNKTPKKRSETNTGVNAIARNLFPIRAEPADEVMPTPKKGRKKYKGFTMNSFEAEDNGQPIHIYTDSHDRVPEADTSTSNPFYGSSSTAPEPTKRASKRRKINVPGEGELPADEVEHRKDGLVYVFRGKKVFRKFGEEGSEDEVNSDDDDELAQMVEPNLRRPLTRSSIKPRLLFPTPHQTEAKEKRSEVTEDEEEAITDIEEPHGMEVDEDVATPKPARFAPVAPATPPTTVRTLRSKKVDMDSLDSEDESVVASPTHIDSGRGARISPYDNFPRIKSQAGGRSSKKREGCSLGRATKKIRS</sequence>
<dbReference type="OrthoDB" id="5398515at2759"/>
<dbReference type="AlphaFoldDB" id="A0A9P6VKC3"/>
<comment type="caution">
    <text evidence="2">The sequence shown here is derived from an EMBL/GenBank/DDBJ whole genome shotgun (WGS) entry which is preliminary data.</text>
</comment>